<keyword evidence="6" id="KW-0238">DNA-binding</keyword>
<dbReference type="InterPro" id="IPR001525">
    <property type="entry name" value="C5_MeTfrase"/>
</dbReference>
<feature type="compositionally biased region" description="Basic and acidic residues" evidence="11">
    <location>
        <begin position="204"/>
        <end position="214"/>
    </location>
</feature>
<dbReference type="PRINTS" id="PR00105">
    <property type="entry name" value="C5METTRFRASE"/>
</dbReference>
<evidence type="ECO:0000259" key="12">
    <source>
        <dbReference type="PROSITE" id="PS50013"/>
    </source>
</evidence>
<accession>A0AAV5IFB0</accession>
<dbReference type="PROSITE" id="PS00094">
    <property type="entry name" value="C5_MTASE_1"/>
    <property type="match status" value="1"/>
</dbReference>
<evidence type="ECO:0000259" key="13">
    <source>
        <dbReference type="PROSITE" id="PS51038"/>
    </source>
</evidence>
<feature type="compositionally biased region" description="Low complexity" evidence="11">
    <location>
        <begin position="12"/>
        <end position="21"/>
    </location>
</feature>
<protein>
    <recommendedName>
        <fullName evidence="2">DNA (cytosine-5-)-methyltransferase</fullName>
        <ecNumber evidence="2">2.1.1.37</ecNumber>
    </recommendedName>
</protein>
<evidence type="ECO:0000313" key="14">
    <source>
        <dbReference type="EMBL" id="GKU95874.1"/>
    </source>
</evidence>
<reference evidence="14 15" key="1">
    <citation type="journal article" date="2021" name="Commun. Biol.">
        <title>The genome of Shorea leprosula (Dipterocarpaceae) highlights the ecological relevance of drought in aseasonal tropical rainforests.</title>
        <authorList>
            <person name="Ng K.K.S."/>
            <person name="Kobayashi M.J."/>
            <person name="Fawcett J.A."/>
            <person name="Hatakeyama M."/>
            <person name="Paape T."/>
            <person name="Ng C.H."/>
            <person name="Ang C.C."/>
            <person name="Tnah L.H."/>
            <person name="Lee C.T."/>
            <person name="Nishiyama T."/>
            <person name="Sese J."/>
            <person name="O'Brien M.J."/>
            <person name="Copetti D."/>
            <person name="Mohd Noor M.I."/>
            <person name="Ong R.C."/>
            <person name="Putra M."/>
            <person name="Sireger I.Z."/>
            <person name="Indrioko S."/>
            <person name="Kosugi Y."/>
            <person name="Izuno A."/>
            <person name="Isagi Y."/>
            <person name="Lee S.L."/>
            <person name="Shimizu K.K."/>
        </authorList>
    </citation>
    <scope>NUCLEOTIDE SEQUENCE [LARGE SCALE GENOMIC DNA]</scope>
    <source>
        <strain evidence="14">214</strain>
    </source>
</reference>
<dbReference type="PANTHER" id="PTHR10629:SF34">
    <property type="entry name" value="DNA (CYTOSINE-5)-METHYLTRANSFERASE CMT2"/>
    <property type="match status" value="1"/>
</dbReference>
<organism evidence="14 15">
    <name type="scientific">Rubroshorea leprosula</name>
    <dbReference type="NCBI Taxonomy" id="152421"/>
    <lineage>
        <taxon>Eukaryota</taxon>
        <taxon>Viridiplantae</taxon>
        <taxon>Streptophyta</taxon>
        <taxon>Embryophyta</taxon>
        <taxon>Tracheophyta</taxon>
        <taxon>Spermatophyta</taxon>
        <taxon>Magnoliopsida</taxon>
        <taxon>eudicotyledons</taxon>
        <taxon>Gunneridae</taxon>
        <taxon>Pentapetalae</taxon>
        <taxon>rosids</taxon>
        <taxon>malvids</taxon>
        <taxon>Malvales</taxon>
        <taxon>Dipterocarpaceae</taxon>
        <taxon>Rubroshorea</taxon>
    </lineage>
</organism>
<dbReference type="Gene3D" id="2.30.30.490">
    <property type="match status" value="1"/>
</dbReference>
<evidence type="ECO:0000256" key="7">
    <source>
        <dbReference type="ARBA" id="ARBA00023242"/>
    </source>
</evidence>
<feature type="domain" description="Chromo" evidence="12">
    <location>
        <begin position="803"/>
        <end position="856"/>
    </location>
</feature>
<evidence type="ECO:0000256" key="9">
    <source>
        <dbReference type="PIRSR" id="PIRSR037404-1"/>
    </source>
</evidence>
<evidence type="ECO:0000256" key="2">
    <source>
        <dbReference type="ARBA" id="ARBA00011975"/>
    </source>
</evidence>
<dbReference type="PROSITE" id="PS51038">
    <property type="entry name" value="BAH"/>
    <property type="match status" value="1"/>
</dbReference>
<dbReference type="Pfam" id="PF00145">
    <property type="entry name" value="DNA_methylase"/>
    <property type="match status" value="1"/>
</dbReference>
<dbReference type="AlphaFoldDB" id="A0AAV5IFB0"/>
<feature type="region of interest" description="Disordered" evidence="11">
    <location>
        <begin position="779"/>
        <end position="800"/>
    </location>
</feature>
<feature type="compositionally biased region" description="Polar residues" evidence="11">
    <location>
        <begin position="130"/>
        <end position="156"/>
    </location>
</feature>
<feature type="active site" evidence="9 10">
    <location>
        <position position="881"/>
    </location>
</feature>
<feature type="domain" description="BAH" evidence="13">
    <location>
        <begin position="555"/>
        <end position="679"/>
    </location>
</feature>
<evidence type="ECO:0000256" key="10">
    <source>
        <dbReference type="PROSITE-ProRule" id="PRU01016"/>
    </source>
</evidence>
<dbReference type="SUPFAM" id="SSF53335">
    <property type="entry name" value="S-adenosyl-L-methionine-dependent methyltransferases"/>
    <property type="match status" value="1"/>
</dbReference>
<dbReference type="InterPro" id="IPR043151">
    <property type="entry name" value="BAH_sf"/>
</dbReference>
<dbReference type="PROSITE" id="PS50013">
    <property type="entry name" value="CHROMO_2"/>
    <property type="match status" value="1"/>
</dbReference>
<dbReference type="GO" id="GO:0006346">
    <property type="term" value="P:DNA methylation-dependent constitutive heterochromatin formation"/>
    <property type="evidence" value="ECO:0007669"/>
    <property type="project" value="InterPro"/>
</dbReference>
<dbReference type="SUPFAM" id="SSF54160">
    <property type="entry name" value="Chromo domain-like"/>
    <property type="match status" value="1"/>
</dbReference>
<dbReference type="InterPro" id="IPR050390">
    <property type="entry name" value="C5-Methyltransferase"/>
</dbReference>
<keyword evidence="15" id="KW-1185">Reference proteome</keyword>
<dbReference type="Pfam" id="PF00385">
    <property type="entry name" value="Chromo"/>
    <property type="match status" value="1"/>
</dbReference>
<gene>
    <name evidence="14" type="ORF">SLEP1_g9177</name>
</gene>
<keyword evidence="4 10" id="KW-0808">Transferase</keyword>
<evidence type="ECO:0000256" key="6">
    <source>
        <dbReference type="ARBA" id="ARBA00023125"/>
    </source>
</evidence>
<dbReference type="InterPro" id="IPR023780">
    <property type="entry name" value="Chromo_domain"/>
</dbReference>
<comment type="catalytic activity">
    <reaction evidence="8">
        <text>a 2'-deoxycytidine in DNA + S-adenosyl-L-methionine = a 5-methyl-2'-deoxycytidine in DNA + S-adenosyl-L-homocysteine + H(+)</text>
        <dbReference type="Rhea" id="RHEA:13681"/>
        <dbReference type="Rhea" id="RHEA-COMP:11369"/>
        <dbReference type="Rhea" id="RHEA-COMP:11370"/>
        <dbReference type="ChEBI" id="CHEBI:15378"/>
        <dbReference type="ChEBI" id="CHEBI:57856"/>
        <dbReference type="ChEBI" id="CHEBI:59789"/>
        <dbReference type="ChEBI" id="CHEBI:85452"/>
        <dbReference type="ChEBI" id="CHEBI:85454"/>
        <dbReference type="EC" id="2.1.1.37"/>
    </reaction>
</comment>
<dbReference type="GO" id="GO:0003886">
    <property type="term" value="F:DNA (cytosine-5-)-methyltransferase activity"/>
    <property type="evidence" value="ECO:0007669"/>
    <property type="project" value="UniProtKB-EC"/>
</dbReference>
<name>A0AAV5IFB0_9ROSI</name>
<feature type="compositionally biased region" description="Basic and acidic residues" evidence="11">
    <location>
        <begin position="1"/>
        <end position="11"/>
    </location>
</feature>
<dbReference type="GO" id="GO:0032259">
    <property type="term" value="P:methylation"/>
    <property type="evidence" value="ECO:0007669"/>
    <property type="project" value="UniProtKB-KW"/>
</dbReference>
<dbReference type="Pfam" id="PF01426">
    <property type="entry name" value="BAH"/>
    <property type="match status" value="1"/>
</dbReference>
<evidence type="ECO:0000256" key="5">
    <source>
        <dbReference type="ARBA" id="ARBA00022691"/>
    </source>
</evidence>
<dbReference type="PANTHER" id="PTHR10629">
    <property type="entry name" value="CYTOSINE-SPECIFIC METHYLTRANSFERASE"/>
    <property type="match status" value="1"/>
</dbReference>
<dbReference type="InterPro" id="IPR001025">
    <property type="entry name" value="BAH_dom"/>
</dbReference>
<dbReference type="GO" id="GO:0003677">
    <property type="term" value="F:DNA binding"/>
    <property type="evidence" value="ECO:0007669"/>
    <property type="project" value="UniProtKB-KW"/>
</dbReference>
<dbReference type="EMBL" id="BPVZ01000009">
    <property type="protein sequence ID" value="GKU95874.1"/>
    <property type="molecule type" value="Genomic_DNA"/>
</dbReference>
<feature type="region of interest" description="Disordered" evidence="11">
    <location>
        <begin position="1"/>
        <end position="156"/>
    </location>
</feature>
<dbReference type="Gene3D" id="3.40.50.150">
    <property type="entry name" value="Vaccinia Virus protein VP39"/>
    <property type="match status" value="1"/>
</dbReference>
<dbReference type="EC" id="2.1.1.37" evidence="2"/>
<dbReference type="Proteomes" id="UP001054252">
    <property type="component" value="Unassembled WGS sequence"/>
</dbReference>
<evidence type="ECO:0000256" key="11">
    <source>
        <dbReference type="SAM" id="MobiDB-lite"/>
    </source>
</evidence>
<dbReference type="GO" id="GO:0003682">
    <property type="term" value="F:chromatin binding"/>
    <property type="evidence" value="ECO:0007669"/>
    <property type="project" value="InterPro"/>
</dbReference>
<evidence type="ECO:0000313" key="15">
    <source>
        <dbReference type="Proteomes" id="UP001054252"/>
    </source>
</evidence>
<dbReference type="PROSITE" id="PS51679">
    <property type="entry name" value="SAM_MT_C5"/>
    <property type="match status" value="1"/>
</dbReference>
<comment type="subcellular location">
    <subcellularLocation>
        <location evidence="1">Nucleus</location>
    </subcellularLocation>
</comment>
<dbReference type="Gene3D" id="3.90.120.10">
    <property type="entry name" value="DNA Methylase, subunit A, domain 2"/>
    <property type="match status" value="1"/>
</dbReference>
<keyword evidence="3 10" id="KW-0489">Methyltransferase</keyword>
<evidence type="ECO:0000256" key="1">
    <source>
        <dbReference type="ARBA" id="ARBA00004123"/>
    </source>
</evidence>
<keyword evidence="7" id="KW-0539">Nucleus</keyword>
<keyword evidence="5 10" id="KW-0949">S-adenosyl-L-methionine</keyword>
<sequence>MTSLKESKLESSSEALLVESSIGGEDEEQPLPLSSFHPKQTPADNLARRSPRLLPVSEGTENDKGKSRARSSGEATAHAIALRRSPRFWPAAGLESENAGSTVIVKPEESETTKINSKSVAGKKQRKSPRFNSSSVEAQCGRNESISPKSSNRQQLTVSVGDKELIAGMNVDSTEVQCCSSRLSQTEEKCNLSESMLGSPEVSNSKKESSERQVRRSPRFILETENGGSGESFQSSRISDGGHSAKTQLRRSPRSIDCTKNGGSNESLRESEAHELGCSGKMQFGTSPSFSQATGSVASRNERLRNFRNQGVTVSCEKHLRRSPRFLQCTKNGINNESSCSFNTQDHGLFGEEQFRIYPKFSQTTKNCDNNGSFGKDGVEILDKKKLRKCSRFPLSLAGTKSRKVNSTSNEFSLSNDEQPCMKLRIPSADSDVRKSDEEFLERTLGRATFPTATDKNDGRKSSSIELHLSAEKQSLRKIKPLASAKKKQRRNESTYRFIGDPIPQDEAQERWLWRYELKNQTSKRKSLQLDDDDDEDKIVSNVECHYAQADIEGCVVNLGDCVYIKGEEAQNHIGRILEFFKTTDGENYFRVQWFYRAEDTVIEKAEVFHDKRAAVFHDKRRLFHSTVMNDNPIDCIISKVSVTQLSPLVGLKSNSIPQSDFYFDMEYCVDYSTFQTPPTGPTYPLANMSICEPCKTEFTLLDLYSGCGGMSIGLCLGAKVSHIDLVTKWAIESDMSACESFRLNHPKTQVRHETAEDFLHLLTEWDKLGKRFATDVERTHESRSMASKDDTSPNSNIPPGELEVERLVDICYGDPCRTGKYGLKFKVRWKGHGASEDTWEPYEGLSNCEEGIRDFVRNGFKSKILPLPGDVDVICGGPPCQGISGYNRYRNVESPLDDERNRQIIIFMNIVEYLKPKFVLMENVVDILRFKRAYLARYALSRLVYMNYQARLGTIAAGCYGLPQFRLRVFLWGARPSEKLPQFPLPTHDVIIRYWPPPEFERNTVAYDEDQPRKLDDALVLSDAISDLPAVANHEVREEMPYGKPPETEFQRYIRSSENEMTGSSLNGASRPKNLLYDHRPLMLFEDDYSRVCRIPKRKGANFRDLPGIIVGEDNVARRDPTHKVKPLPSGKPLVPDYVFTYEQGKSKRPFARLWWDETVPTVVTVPSCHNQVSSCSLLLVHDHIHVLVPEYACNS</sequence>
<comment type="caution">
    <text evidence="14">The sequence shown here is derived from an EMBL/GenBank/DDBJ whole genome shotgun (WGS) entry which is preliminary data.</text>
</comment>
<dbReference type="SMART" id="SM00439">
    <property type="entry name" value="BAH"/>
    <property type="match status" value="1"/>
</dbReference>
<dbReference type="InterPro" id="IPR018117">
    <property type="entry name" value="C5_DNA_meth_AS"/>
</dbReference>
<dbReference type="GO" id="GO:0044027">
    <property type="term" value="P:negative regulation of gene expression via chromosomal CpG island methylation"/>
    <property type="evidence" value="ECO:0007669"/>
    <property type="project" value="TreeGrafter"/>
</dbReference>
<dbReference type="SMART" id="SM00298">
    <property type="entry name" value="CHROMO"/>
    <property type="match status" value="1"/>
</dbReference>
<dbReference type="FunFam" id="3.40.50.150:FF:000143">
    <property type="entry name" value="DNA (cytosine-5)-methyltransferase 1"/>
    <property type="match status" value="1"/>
</dbReference>
<evidence type="ECO:0000256" key="3">
    <source>
        <dbReference type="ARBA" id="ARBA00022603"/>
    </source>
</evidence>
<comment type="similarity">
    <text evidence="10">Belongs to the class I-like SAM-binding methyltransferase superfamily. C5-methyltransferase family.</text>
</comment>
<dbReference type="InterPro" id="IPR000953">
    <property type="entry name" value="Chromo/chromo_shadow_dom"/>
</dbReference>
<dbReference type="CDD" id="cd18635">
    <property type="entry name" value="CD_CMT3_like"/>
    <property type="match status" value="1"/>
</dbReference>
<dbReference type="InterPro" id="IPR029063">
    <property type="entry name" value="SAM-dependent_MTases_sf"/>
</dbReference>
<evidence type="ECO:0000256" key="8">
    <source>
        <dbReference type="ARBA" id="ARBA00047422"/>
    </source>
</evidence>
<feature type="region of interest" description="Disordered" evidence="11">
    <location>
        <begin position="189"/>
        <end position="273"/>
    </location>
</feature>
<dbReference type="GO" id="GO:0005634">
    <property type="term" value="C:nucleus"/>
    <property type="evidence" value="ECO:0007669"/>
    <property type="project" value="UniProtKB-SubCell"/>
</dbReference>
<dbReference type="InterPro" id="IPR016197">
    <property type="entry name" value="Chromo-like_dom_sf"/>
</dbReference>
<evidence type="ECO:0000256" key="4">
    <source>
        <dbReference type="ARBA" id="ARBA00022679"/>
    </source>
</evidence>
<proteinExistence type="inferred from homology"/>
<feature type="compositionally biased region" description="Basic and acidic residues" evidence="11">
    <location>
        <begin position="779"/>
        <end position="792"/>
    </location>
</feature>